<evidence type="ECO:0000313" key="3">
    <source>
        <dbReference type="Proteomes" id="UP000275078"/>
    </source>
</evidence>
<protein>
    <submittedName>
        <fullName evidence="2">Uncharacterized protein</fullName>
    </submittedName>
</protein>
<evidence type="ECO:0000313" key="2">
    <source>
        <dbReference type="EMBL" id="RPA86095.1"/>
    </source>
</evidence>
<gene>
    <name evidence="2" type="ORF">BJ508DRAFT_159721</name>
</gene>
<sequence>MRLCLTNLLSSSNFHQWRANCNAQAQSCHLPLPHNSSESESLSQTRSRDSSHEAISPNSSITNDPTSTTRVMPQRPIPSLPLAPSSSSQSRTFASAKQAKCGKPPLRHRLHPPTLSLHTLSQCTYINRHTLSVQL</sequence>
<reference evidence="2 3" key="1">
    <citation type="journal article" date="2018" name="Nat. Ecol. Evol.">
        <title>Pezizomycetes genomes reveal the molecular basis of ectomycorrhizal truffle lifestyle.</title>
        <authorList>
            <person name="Murat C."/>
            <person name="Payen T."/>
            <person name="Noel B."/>
            <person name="Kuo A."/>
            <person name="Morin E."/>
            <person name="Chen J."/>
            <person name="Kohler A."/>
            <person name="Krizsan K."/>
            <person name="Balestrini R."/>
            <person name="Da Silva C."/>
            <person name="Montanini B."/>
            <person name="Hainaut M."/>
            <person name="Levati E."/>
            <person name="Barry K.W."/>
            <person name="Belfiori B."/>
            <person name="Cichocki N."/>
            <person name="Clum A."/>
            <person name="Dockter R.B."/>
            <person name="Fauchery L."/>
            <person name="Guy J."/>
            <person name="Iotti M."/>
            <person name="Le Tacon F."/>
            <person name="Lindquist E.A."/>
            <person name="Lipzen A."/>
            <person name="Malagnac F."/>
            <person name="Mello A."/>
            <person name="Molinier V."/>
            <person name="Miyauchi S."/>
            <person name="Poulain J."/>
            <person name="Riccioni C."/>
            <person name="Rubini A."/>
            <person name="Sitrit Y."/>
            <person name="Splivallo R."/>
            <person name="Traeger S."/>
            <person name="Wang M."/>
            <person name="Zifcakova L."/>
            <person name="Wipf D."/>
            <person name="Zambonelli A."/>
            <person name="Paolocci F."/>
            <person name="Nowrousian M."/>
            <person name="Ottonello S."/>
            <person name="Baldrian P."/>
            <person name="Spatafora J.W."/>
            <person name="Henrissat B."/>
            <person name="Nagy L.G."/>
            <person name="Aury J.M."/>
            <person name="Wincker P."/>
            <person name="Grigoriev I.V."/>
            <person name="Bonfante P."/>
            <person name="Martin F.M."/>
        </authorList>
    </citation>
    <scope>NUCLEOTIDE SEQUENCE [LARGE SCALE GENOMIC DNA]</scope>
    <source>
        <strain evidence="2 3">RN42</strain>
    </source>
</reference>
<evidence type="ECO:0000256" key="1">
    <source>
        <dbReference type="SAM" id="MobiDB-lite"/>
    </source>
</evidence>
<name>A0A3N4IIX8_ASCIM</name>
<organism evidence="2 3">
    <name type="scientific">Ascobolus immersus RN42</name>
    <dbReference type="NCBI Taxonomy" id="1160509"/>
    <lineage>
        <taxon>Eukaryota</taxon>
        <taxon>Fungi</taxon>
        <taxon>Dikarya</taxon>
        <taxon>Ascomycota</taxon>
        <taxon>Pezizomycotina</taxon>
        <taxon>Pezizomycetes</taxon>
        <taxon>Pezizales</taxon>
        <taxon>Ascobolaceae</taxon>
        <taxon>Ascobolus</taxon>
    </lineage>
</organism>
<feature type="region of interest" description="Disordered" evidence="1">
    <location>
        <begin position="29"/>
        <end position="107"/>
    </location>
</feature>
<dbReference type="EMBL" id="ML119651">
    <property type="protein sequence ID" value="RPA86095.1"/>
    <property type="molecule type" value="Genomic_DNA"/>
</dbReference>
<dbReference type="Proteomes" id="UP000275078">
    <property type="component" value="Unassembled WGS sequence"/>
</dbReference>
<accession>A0A3N4IIX8</accession>
<proteinExistence type="predicted"/>
<dbReference type="AlphaFoldDB" id="A0A3N4IIX8"/>
<feature type="compositionally biased region" description="Polar residues" evidence="1">
    <location>
        <begin position="56"/>
        <end position="71"/>
    </location>
</feature>
<keyword evidence="3" id="KW-1185">Reference proteome</keyword>